<reference evidence="14" key="1">
    <citation type="submission" date="2023-06" db="EMBL/GenBank/DDBJ databases">
        <title>Genomic analysis of the entomopathogenic nematode Steinernema hermaphroditum.</title>
        <authorList>
            <person name="Schwarz E.M."/>
            <person name="Heppert J.K."/>
            <person name="Baniya A."/>
            <person name="Schwartz H.T."/>
            <person name="Tan C.-H."/>
            <person name="Antoshechkin I."/>
            <person name="Sternberg P.W."/>
            <person name="Goodrich-Blair H."/>
            <person name="Dillman A.R."/>
        </authorList>
    </citation>
    <scope>NUCLEOTIDE SEQUENCE</scope>
    <source>
        <strain evidence="14">PS9179</strain>
        <tissue evidence="14">Whole animal</tissue>
    </source>
</reference>
<dbReference type="AlphaFoldDB" id="A0AA39H4J4"/>
<keyword evidence="15" id="KW-1185">Reference proteome</keyword>
<name>A0AA39H4J4_9BILA</name>
<evidence type="ECO:0000256" key="6">
    <source>
        <dbReference type="ARBA" id="ARBA00023136"/>
    </source>
</evidence>
<dbReference type="GO" id="GO:0043410">
    <property type="term" value="P:positive regulation of MAPK cascade"/>
    <property type="evidence" value="ECO:0007669"/>
    <property type="project" value="TreeGrafter"/>
</dbReference>
<feature type="transmembrane region" description="Helical" evidence="12">
    <location>
        <begin position="125"/>
        <end position="146"/>
    </location>
</feature>
<sequence length="497" mass="56370">MENYALGSLLFLLFLVLIVLALGGNLLVCVAVYLDRNLRRQPENLYLVSLAVSDLLVSALVMVFAAANDLLSYWPFGRVYCHFWICLDIVCCSASILNLCAISLDRYWHISRPMLYVRYCSRKRICIAICLVWLLSVLIGTLQLAFGFARADLNISAYDGSLEFPTCQMNLPPLYAIGSSLLSFFLPATLMVLFYTRLYLYARKHVRSIRSQLRQATSFLIMQLASEKIREVRLVRFTKRHFAQVTQATLNGEKLHVDDKSARKNLTQFSDGRHVQVGKTKLKATGSSASSVSDQKARLTLGVIMGTFLICWMPFFIVNIWKSLYPHGVSHTYFQAVTWLGYANSTANPLIYSIFNRDFRRAFKKIISYFVHCEQQKMKNRGFYANNGKQCYRNRSPKNLREEPLWSLSSDDRPQSSNPNASSFPLESETLNNNISNGVIASCNGETVQLRSLLHESSNRHLSSFSNNNNNEDEDESFSITVSDANIARLHSSHQSG</sequence>
<feature type="transmembrane region" description="Helical" evidence="12">
    <location>
        <begin position="333"/>
        <end position="355"/>
    </location>
</feature>
<feature type="transmembrane region" description="Helical" evidence="12">
    <location>
        <begin position="82"/>
        <end position="104"/>
    </location>
</feature>
<dbReference type="GO" id="GO:0071880">
    <property type="term" value="P:adenylate cyclase-activating adrenergic receptor signaling pathway"/>
    <property type="evidence" value="ECO:0007669"/>
    <property type="project" value="TreeGrafter"/>
</dbReference>
<accession>A0AA39H4J4</accession>
<dbReference type="Pfam" id="PF00001">
    <property type="entry name" value="7tm_1"/>
    <property type="match status" value="1"/>
</dbReference>
<dbReference type="InterPro" id="IPR000929">
    <property type="entry name" value="Dopamine_rcpt"/>
</dbReference>
<evidence type="ECO:0000256" key="10">
    <source>
        <dbReference type="RuleBase" id="RU000688"/>
    </source>
</evidence>
<dbReference type="GO" id="GO:0005886">
    <property type="term" value="C:plasma membrane"/>
    <property type="evidence" value="ECO:0007669"/>
    <property type="project" value="UniProtKB-SubCell"/>
</dbReference>
<dbReference type="PROSITE" id="PS50262">
    <property type="entry name" value="G_PROTEIN_RECEP_F1_2"/>
    <property type="match status" value="1"/>
</dbReference>
<keyword evidence="4 12" id="KW-1133">Transmembrane helix</keyword>
<evidence type="ECO:0000256" key="8">
    <source>
        <dbReference type="ARBA" id="ARBA00023170"/>
    </source>
</evidence>
<dbReference type="PANTHER" id="PTHR24248">
    <property type="entry name" value="ADRENERGIC RECEPTOR-RELATED G-PROTEIN COUPLED RECEPTOR"/>
    <property type="match status" value="1"/>
</dbReference>
<protein>
    <recommendedName>
        <fullName evidence="13">G-protein coupled receptors family 1 profile domain-containing protein</fullName>
    </recommendedName>
</protein>
<keyword evidence="3 10" id="KW-0812">Transmembrane</keyword>
<evidence type="ECO:0000256" key="4">
    <source>
        <dbReference type="ARBA" id="ARBA00022989"/>
    </source>
</evidence>
<evidence type="ECO:0000313" key="15">
    <source>
        <dbReference type="Proteomes" id="UP001175271"/>
    </source>
</evidence>
<dbReference type="Gene3D" id="1.20.1070.10">
    <property type="entry name" value="Rhodopsin 7-helix transmembrane proteins"/>
    <property type="match status" value="1"/>
</dbReference>
<feature type="transmembrane region" description="Helical" evidence="12">
    <location>
        <begin position="6"/>
        <end position="33"/>
    </location>
</feature>
<comment type="subcellular location">
    <subcellularLocation>
        <location evidence="1">Cell membrane</location>
        <topology evidence="1">Multi-pass membrane protein</topology>
    </subcellularLocation>
</comment>
<evidence type="ECO:0000256" key="12">
    <source>
        <dbReference type="SAM" id="Phobius"/>
    </source>
</evidence>
<dbReference type="GO" id="GO:0004989">
    <property type="term" value="F:octopamine receptor activity"/>
    <property type="evidence" value="ECO:0007669"/>
    <property type="project" value="TreeGrafter"/>
</dbReference>
<feature type="compositionally biased region" description="Polar residues" evidence="11">
    <location>
        <begin position="415"/>
        <end position="428"/>
    </location>
</feature>
<dbReference type="PRINTS" id="PR00237">
    <property type="entry name" value="GPCRRHODOPSN"/>
</dbReference>
<dbReference type="InterPro" id="IPR017452">
    <property type="entry name" value="GPCR_Rhodpsn_7TM"/>
</dbReference>
<organism evidence="14 15">
    <name type="scientific">Steinernema hermaphroditum</name>
    <dbReference type="NCBI Taxonomy" id="289476"/>
    <lineage>
        <taxon>Eukaryota</taxon>
        <taxon>Metazoa</taxon>
        <taxon>Ecdysozoa</taxon>
        <taxon>Nematoda</taxon>
        <taxon>Chromadorea</taxon>
        <taxon>Rhabditida</taxon>
        <taxon>Tylenchina</taxon>
        <taxon>Panagrolaimomorpha</taxon>
        <taxon>Strongyloidoidea</taxon>
        <taxon>Steinernematidae</taxon>
        <taxon>Steinernema</taxon>
    </lineage>
</organism>
<evidence type="ECO:0000256" key="9">
    <source>
        <dbReference type="ARBA" id="ARBA00023224"/>
    </source>
</evidence>
<evidence type="ECO:0000313" key="14">
    <source>
        <dbReference type="EMBL" id="KAK0397647.1"/>
    </source>
</evidence>
<feature type="domain" description="G-protein coupled receptors family 1 profile" evidence="13">
    <location>
        <begin position="24"/>
        <end position="352"/>
    </location>
</feature>
<keyword evidence="7" id="KW-1015">Disulfide bond</keyword>
<keyword evidence="8 10" id="KW-0675">Receptor</keyword>
<evidence type="ECO:0000256" key="7">
    <source>
        <dbReference type="ARBA" id="ARBA00023157"/>
    </source>
</evidence>
<dbReference type="PRINTS" id="PR00242">
    <property type="entry name" value="DOPAMINER"/>
</dbReference>
<dbReference type="InterPro" id="IPR000276">
    <property type="entry name" value="GPCR_Rhodpsn"/>
</dbReference>
<comment type="similarity">
    <text evidence="10">Belongs to the G-protein coupled receptor 1 family.</text>
</comment>
<proteinExistence type="inferred from homology"/>
<evidence type="ECO:0000256" key="3">
    <source>
        <dbReference type="ARBA" id="ARBA00022692"/>
    </source>
</evidence>
<feature type="transmembrane region" description="Helical" evidence="12">
    <location>
        <begin position="299"/>
        <end position="321"/>
    </location>
</feature>
<keyword evidence="2" id="KW-1003">Cell membrane</keyword>
<feature type="transmembrane region" description="Helical" evidence="12">
    <location>
        <begin position="174"/>
        <end position="200"/>
    </location>
</feature>
<evidence type="ECO:0000256" key="2">
    <source>
        <dbReference type="ARBA" id="ARBA00022475"/>
    </source>
</evidence>
<evidence type="ECO:0000259" key="13">
    <source>
        <dbReference type="PROSITE" id="PS50262"/>
    </source>
</evidence>
<gene>
    <name evidence="14" type="ORF">QR680_002202</name>
</gene>
<dbReference type="Proteomes" id="UP001175271">
    <property type="component" value="Unassembled WGS sequence"/>
</dbReference>
<comment type="caution">
    <text evidence="14">The sequence shown here is derived from an EMBL/GenBank/DDBJ whole genome shotgun (WGS) entry which is preliminary data.</text>
</comment>
<evidence type="ECO:0000256" key="11">
    <source>
        <dbReference type="SAM" id="MobiDB-lite"/>
    </source>
</evidence>
<feature type="transmembrane region" description="Helical" evidence="12">
    <location>
        <begin position="45"/>
        <end position="67"/>
    </location>
</feature>
<keyword evidence="5 10" id="KW-0297">G-protein coupled receptor</keyword>
<evidence type="ECO:0000256" key="1">
    <source>
        <dbReference type="ARBA" id="ARBA00004651"/>
    </source>
</evidence>
<dbReference type="SMART" id="SM01381">
    <property type="entry name" value="7TM_GPCR_Srsx"/>
    <property type="match status" value="1"/>
</dbReference>
<dbReference type="SUPFAM" id="SSF81321">
    <property type="entry name" value="Family A G protein-coupled receptor-like"/>
    <property type="match status" value="1"/>
</dbReference>
<keyword evidence="6 12" id="KW-0472">Membrane</keyword>
<keyword evidence="9 10" id="KW-0807">Transducer</keyword>
<dbReference type="PANTHER" id="PTHR24248:SF187">
    <property type="entry name" value="OCTOPAMINE RECEPTOR BETA-2R"/>
    <property type="match status" value="1"/>
</dbReference>
<dbReference type="PROSITE" id="PS00237">
    <property type="entry name" value="G_PROTEIN_RECEP_F1_1"/>
    <property type="match status" value="1"/>
</dbReference>
<dbReference type="EMBL" id="JAUCMV010000005">
    <property type="protein sequence ID" value="KAK0397647.1"/>
    <property type="molecule type" value="Genomic_DNA"/>
</dbReference>
<evidence type="ECO:0000256" key="5">
    <source>
        <dbReference type="ARBA" id="ARBA00023040"/>
    </source>
</evidence>
<feature type="region of interest" description="Disordered" evidence="11">
    <location>
        <begin position="407"/>
        <end position="428"/>
    </location>
</feature>